<dbReference type="InterPro" id="IPR002156">
    <property type="entry name" value="RNaseH_domain"/>
</dbReference>
<evidence type="ECO:0000313" key="3">
    <source>
        <dbReference type="EMBL" id="KAG2962674.1"/>
    </source>
</evidence>
<dbReference type="InterPro" id="IPR043502">
    <property type="entry name" value="DNA/RNA_pol_sf"/>
</dbReference>
<gene>
    <name evidence="3" type="ORF">PC118_g21308</name>
</gene>
<dbReference type="InterPro" id="IPR041577">
    <property type="entry name" value="RT_RNaseH_2"/>
</dbReference>
<dbReference type="InterPro" id="IPR051320">
    <property type="entry name" value="Viral_Replic_Matur_Polypro"/>
</dbReference>
<proteinExistence type="predicted"/>
<dbReference type="VEuPathDB" id="FungiDB:PC110_g22571"/>
<dbReference type="SUPFAM" id="SSF53098">
    <property type="entry name" value="Ribonuclease H-like"/>
    <property type="match status" value="1"/>
</dbReference>
<dbReference type="PANTHER" id="PTHR33064:SF37">
    <property type="entry name" value="RIBONUCLEASE H"/>
    <property type="match status" value="1"/>
</dbReference>
<dbReference type="Pfam" id="PF17919">
    <property type="entry name" value="RT_RNaseH_2"/>
    <property type="match status" value="1"/>
</dbReference>
<reference evidence="3" key="1">
    <citation type="submission" date="2018-10" db="EMBL/GenBank/DDBJ databases">
        <title>Effector identification in a new, highly contiguous assembly of the strawberry crown rot pathogen Phytophthora cactorum.</title>
        <authorList>
            <person name="Armitage A.D."/>
            <person name="Nellist C.F."/>
            <person name="Bates H."/>
            <person name="Vickerstaff R.J."/>
            <person name="Harrison R.J."/>
        </authorList>
    </citation>
    <scope>NUCLEOTIDE SEQUENCE</scope>
    <source>
        <strain evidence="3">P415</strain>
    </source>
</reference>
<accession>A0A8T1K3B0</accession>
<comment type="caution">
    <text evidence="3">The sequence shown here is derived from an EMBL/GenBank/DDBJ whole genome shotgun (WGS) entry which is preliminary data.</text>
</comment>
<dbReference type="GO" id="GO:0003676">
    <property type="term" value="F:nucleic acid binding"/>
    <property type="evidence" value="ECO:0007669"/>
    <property type="project" value="InterPro"/>
</dbReference>
<dbReference type="Gene3D" id="3.30.420.10">
    <property type="entry name" value="Ribonuclease H-like superfamily/Ribonuclease H"/>
    <property type="match status" value="1"/>
</dbReference>
<dbReference type="InterPro" id="IPR012337">
    <property type="entry name" value="RNaseH-like_sf"/>
</dbReference>
<dbReference type="AlphaFoldDB" id="A0A8T1K3B0"/>
<dbReference type="Proteomes" id="UP000697107">
    <property type="component" value="Unassembled WGS sequence"/>
</dbReference>
<dbReference type="SUPFAM" id="SSF56672">
    <property type="entry name" value="DNA/RNA polymerases"/>
    <property type="match status" value="1"/>
</dbReference>
<evidence type="ECO:0000259" key="2">
    <source>
        <dbReference type="Pfam" id="PF17919"/>
    </source>
</evidence>
<organism evidence="3 4">
    <name type="scientific">Phytophthora cactorum</name>
    <dbReference type="NCBI Taxonomy" id="29920"/>
    <lineage>
        <taxon>Eukaryota</taxon>
        <taxon>Sar</taxon>
        <taxon>Stramenopiles</taxon>
        <taxon>Oomycota</taxon>
        <taxon>Peronosporomycetes</taxon>
        <taxon>Peronosporales</taxon>
        <taxon>Peronosporaceae</taxon>
        <taxon>Phytophthora</taxon>
    </lineage>
</organism>
<dbReference type="PANTHER" id="PTHR33064">
    <property type="entry name" value="POL PROTEIN"/>
    <property type="match status" value="1"/>
</dbReference>
<dbReference type="EMBL" id="RCML01001429">
    <property type="protein sequence ID" value="KAG2962674.1"/>
    <property type="molecule type" value="Genomic_DNA"/>
</dbReference>
<feature type="domain" description="Reverse transcriptase/retrotransposon-derived protein RNase H-like" evidence="2">
    <location>
        <begin position="189"/>
        <end position="281"/>
    </location>
</feature>
<dbReference type="GO" id="GO:0004523">
    <property type="term" value="F:RNA-DNA hybrid ribonuclease activity"/>
    <property type="evidence" value="ECO:0007669"/>
    <property type="project" value="InterPro"/>
</dbReference>
<sequence>MMRLAEAQAKERRATSNEGSFQTKFETDREASVETDPVVQLVNSPVADMFTTGEPGKSSLVPVFGRRSFVDDICFGGEDFDSRLATLDRLLTRFAQCRISISFTKSIFCQPKVDFLSHEISPEGIKADSKKPDAITELSFPTSKRGMQSFLGALNYYRRFIQDFAVYGAALYQLKEEDFGPGGDLSVAHRAFEALQTKVAEATILKHFDRTKEVHVMLFANEWALSTTIMQEHEGKLRPVRFLGRVLKESEMNYHPAEKEVLALLLLLKTCYMQLAGKTLHVCTRFLTLEWVHKSKSLFGRAVQFAVLLSPWHLKVQRVKEHDVVFAQLLQSSITNFVDLEESLAPLAPASKGSPTIRMDPAMLYARLPRDYRGFVVSFDGSAKSEKYGGYGSGSWVLWGVPEWKIVIAANAYLPSTTTNVAKYTGMNNGVKAAIVHGAEDFFILGDSRLAIQQSLWVISCRKESLLTLLNIHKALAAQLRSVKYLYLAREYNAAADSLATEALESKVCRVVVAETRKSELVTLNRIQEMIYESDEDTAEAVPREAKHHVHILTGSELSQQKPFEHFVRDDTTIENEYGNMAVMTRRQAKAKKHVIFADEHAEVVSKSSRTAW</sequence>
<evidence type="ECO:0000259" key="1">
    <source>
        <dbReference type="Pfam" id="PF13456"/>
    </source>
</evidence>
<dbReference type="InterPro" id="IPR036397">
    <property type="entry name" value="RNaseH_sf"/>
</dbReference>
<dbReference type="Gene3D" id="3.30.70.270">
    <property type="match status" value="2"/>
</dbReference>
<protein>
    <submittedName>
        <fullName evidence="3">Uncharacterized protein</fullName>
    </submittedName>
</protein>
<dbReference type="Pfam" id="PF13456">
    <property type="entry name" value="RVT_3"/>
    <property type="match status" value="1"/>
</dbReference>
<evidence type="ECO:0000313" key="4">
    <source>
        <dbReference type="Proteomes" id="UP000697107"/>
    </source>
</evidence>
<feature type="domain" description="RNase H type-1" evidence="1">
    <location>
        <begin position="406"/>
        <end position="503"/>
    </location>
</feature>
<name>A0A8T1K3B0_9STRA</name>
<dbReference type="InterPro" id="IPR043128">
    <property type="entry name" value="Rev_trsase/Diguanyl_cyclase"/>
</dbReference>